<dbReference type="STRING" id="1123243.SAMN02745190_00279"/>
<dbReference type="PROSITE" id="PS50112">
    <property type="entry name" value="PAS"/>
    <property type="match status" value="1"/>
</dbReference>
<evidence type="ECO:0000313" key="4">
    <source>
        <dbReference type="EMBL" id="SHE36675.1"/>
    </source>
</evidence>
<sequence>MYHVTSRFILADLSPVWEKVMKAVEPLERFTHEIQTTDTIPMNPPKDTTAVILRADENCRPEKICEGFAPTTRIIICTDSPEKLSEESLDVLDDIWPLEPNEALAQYYVERLYHDIKEDMDAWLTKQYLDTTINTSPDMIWFKDKKGAHLKVNDAFCHVVGKPREDIEGRGHYYIWGLTKEQYDKGEFVCLETEEEVMRKGVTCVFDEHVMDADSIRLLQTYKTPLWDIDGTIMGTVGIARDVTKLRSYEAELLAAARSDELTGLANRRYFYEYIEQNRADQTLTIARIDLSYFKQLNDTYGAQCGDNALIAVAGFLREVFSEAMVCRFGGGEFLLAYIGACPLDGLKQKFKKVLDKISEYCEKDKNPILLSANMGITTTGDASQPIDALIRQCDLALYFTRSLGDGQCCVFSEIVNAD</sequence>
<dbReference type="Gene3D" id="3.30.450.20">
    <property type="entry name" value="PAS domain"/>
    <property type="match status" value="1"/>
</dbReference>
<dbReference type="RefSeq" id="WP_072934393.1">
    <property type="nucleotide sequence ID" value="NZ_FQUG01000002.1"/>
</dbReference>
<dbReference type="InterPro" id="IPR043128">
    <property type="entry name" value="Rev_trsase/Diguanyl_cyclase"/>
</dbReference>
<dbReference type="NCBIfam" id="TIGR00229">
    <property type="entry name" value="sensory_box"/>
    <property type="match status" value="1"/>
</dbReference>
<dbReference type="EMBL" id="FQUG01000002">
    <property type="protein sequence ID" value="SHE36675.1"/>
    <property type="molecule type" value="Genomic_DNA"/>
</dbReference>
<evidence type="ECO:0000259" key="3">
    <source>
        <dbReference type="PROSITE" id="PS50887"/>
    </source>
</evidence>
<dbReference type="InterPro" id="IPR000160">
    <property type="entry name" value="GGDEF_dom"/>
</dbReference>
<protein>
    <submittedName>
        <fullName evidence="4">PAS domain S-box-containing protein/diguanylate cyclase (GGDEF) domain-containing protein</fullName>
    </submittedName>
</protein>
<dbReference type="InterPro" id="IPR035965">
    <property type="entry name" value="PAS-like_dom_sf"/>
</dbReference>
<dbReference type="InterPro" id="IPR013656">
    <property type="entry name" value="PAS_4"/>
</dbReference>
<dbReference type="SMART" id="SM00267">
    <property type="entry name" value="GGDEF"/>
    <property type="match status" value="1"/>
</dbReference>
<organism evidence="4 5">
    <name type="scientific">Schwartzia succinivorans DSM 10502</name>
    <dbReference type="NCBI Taxonomy" id="1123243"/>
    <lineage>
        <taxon>Bacteria</taxon>
        <taxon>Bacillati</taxon>
        <taxon>Bacillota</taxon>
        <taxon>Negativicutes</taxon>
        <taxon>Selenomonadales</taxon>
        <taxon>Selenomonadaceae</taxon>
        <taxon>Schwartzia</taxon>
    </lineage>
</organism>
<dbReference type="PROSITE" id="PS50113">
    <property type="entry name" value="PAC"/>
    <property type="match status" value="1"/>
</dbReference>
<dbReference type="InterPro" id="IPR000700">
    <property type="entry name" value="PAS-assoc_C"/>
</dbReference>
<name>A0A1M4SWV5_9FIRM</name>
<dbReference type="AlphaFoldDB" id="A0A1M4SWV5"/>
<dbReference type="Gene3D" id="3.30.70.270">
    <property type="match status" value="1"/>
</dbReference>
<evidence type="ECO:0000259" key="2">
    <source>
        <dbReference type="PROSITE" id="PS50113"/>
    </source>
</evidence>
<accession>A0A1M4SWV5</accession>
<dbReference type="NCBIfam" id="TIGR00254">
    <property type="entry name" value="GGDEF"/>
    <property type="match status" value="1"/>
</dbReference>
<dbReference type="PROSITE" id="PS50887">
    <property type="entry name" value="GGDEF"/>
    <property type="match status" value="1"/>
</dbReference>
<dbReference type="InterPro" id="IPR052155">
    <property type="entry name" value="Biofilm_reg_signaling"/>
</dbReference>
<dbReference type="PANTHER" id="PTHR44757:SF2">
    <property type="entry name" value="BIOFILM ARCHITECTURE MAINTENANCE PROTEIN MBAA"/>
    <property type="match status" value="1"/>
</dbReference>
<feature type="domain" description="PAS" evidence="1">
    <location>
        <begin position="125"/>
        <end position="170"/>
    </location>
</feature>
<dbReference type="Proteomes" id="UP000184404">
    <property type="component" value="Unassembled WGS sequence"/>
</dbReference>
<proteinExistence type="predicted"/>
<keyword evidence="5" id="KW-1185">Reference proteome</keyword>
<feature type="domain" description="PAC" evidence="2">
    <location>
        <begin position="191"/>
        <end position="255"/>
    </location>
</feature>
<dbReference type="SUPFAM" id="SSF55073">
    <property type="entry name" value="Nucleotide cyclase"/>
    <property type="match status" value="1"/>
</dbReference>
<dbReference type="InterPro" id="IPR000014">
    <property type="entry name" value="PAS"/>
</dbReference>
<feature type="domain" description="GGDEF" evidence="3">
    <location>
        <begin position="282"/>
        <end position="414"/>
    </location>
</feature>
<evidence type="ECO:0000313" key="5">
    <source>
        <dbReference type="Proteomes" id="UP000184404"/>
    </source>
</evidence>
<evidence type="ECO:0000259" key="1">
    <source>
        <dbReference type="PROSITE" id="PS50112"/>
    </source>
</evidence>
<dbReference type="Pfam" id="PF00990">
    <property type="entry name" value="GGDEF"/>
    <property type="match status" value="1"/>
</dbReference>
<dbReference type="Pfam" id="PF08448">
    <property type="entry name" value="PAS_4"/>
    <property type="match status" value="1"/>
</dbReference>
<dbReference type="OrthoDB" id="9805474at2"/>
<dbReference type="PANTHER" id="PTHR44757">
    <property type="entry name" value="DIGUANYLATE CYCLASE DGCP"/>
    <property type="match status" value="1"/>
</dbReference>
<gene>
    <name evidence="4" type="ORF">SAMN02745190_00279</name>
</gene>
<dbReference type="CDD" id="cd01949">
    <property type="entry name" value="GGDEF"/>
    <property type="match status" value="1"/>
</dbReference>
<dbReference type="InterPro" id="IPR029787">
    <property type="entry name" value="Nucleotide_cyclase"/>
</dbReference>
<dbReference type="SUPFAM" id="SSF55785">
    <property type="entry name" value="PYP-like sensor domain (PAS domain)"/>
    <property type="match status" value="1"/>
</dbReference>
<reference evidence="4 5" key="1">
    <citation type="submission" date="2016-11" db="EMBL/GenBank/DDBJ databases">
        <authorList>
            <person name="Jaros S."/>
            <person name="Januszkiewicz K."/>
            <person name="Wedrychowicz H."/>
        </authorList>
    </citation>
    <scope>NUCLEOTIDE SEQUENCE [LARGE SCALE GENOMIC DNA]</scope>
    <source>
        <strain evidence="4 5">DSM 10502</strain>
    </source>
</reference>